<gene>
    <name evidence="4" type="ORF">CWC19_07780</name>
    <name evidence="5" type="ORF">CWC20_02725</name>
</gene>
<dbReference type="Pfam" id="PF02518">
    <property type="entry name" value="HATPase_c"/>
    <property type="match status" value="1"/>
</dbReference>
<evidence type="ECO:0000313" key="7">
    <source>
        <dbReference type="Proteomes" id="UP000307217"/>
    </source>
</evidence>
<feature type="domain" description="Histidine kinase/HSP90-like ATPase" evidence="3">
    <location>
        <begin position="10"/>
        <end position="74"/>
    </location>
</feature>
<comment type="caution">
    <text evidence="4">The sequence shown here is derived from an EMBL/GenBank/DDBJ whole genome shotgun (WGS) entry which is preliminary data.</text>
</comment>
<evidence type="ECO:0000313" key="4">
    <source>
        <dbReference type="EMBL" id="TMO68809.1"/>
    </source>
</evidence>
<dbReference type="EMBL" id="PNBX01000029">
    <property type="protein sequence ID" value="TMO68809.1"/>
    <property type="molecule type" value="Genomic_DNA"/>
</dbReference>
<dbReference type="OrthoDB" id="2521613at2"/>
<dbReference type="InterPro" id="IPR004358">
    <property type="entry name" value="Sig_transdc_His_kin-like_C"/>
</dbReference>
<dbReference type="Gene3D" id="3.30.565.10">
    <property type="entry name" value="Histidine kinase-like ATPase, C-terminal domain"/>
    <property type="match status" value="1"/>
</dbReference>
<evidence type="ECO:0000313" key="6">
    <source>
        <dbReference type="Proteomes" id="UP000307164"/>
    </source>
</evidence>
<keyword evidence="6" id="KW-1185">Reference proteome</keyword>
<reference evidence="6 7" key="2">
    <citation type="submission" date="2019-06" db="EMBL/GenBank/DDBJ databases">
        <title>Co-occurence of chitin degradation, pigmentation and bioactivity in marine Pseudoalteromonas.</title>
        <authorList>
            <person name="Sonnenschein E.C."/>
            <person name="Bech P.K."/>
        </authorList>
    </citation>
    <scope>NUCLEOTIDE SEQUENCE [LARGE SCALE GENOMIC DNA]</scope>
    <source>
        <strain evidence="7">S3790</strain>
        <strain evidence="5 6">S3895</strain>
    </source>
</reference>
<organism evidence="4 7">
    <name type="scientific">Pseudoalteromonas aurantia</name>
    <dbReference type="NCBI Taxonomy" id="43654"/>
    <lineage>
        <taxon>Bacteria</taxon>
        <taxon>Pseudomonadati</taxon>
        <taxon>Pseudomonadota</taxon>
        <taxon>Gammaproteobacteria</taxon>
        <taxon>Alteromonadales</taxon>
        <taxon>Pseudoalteromonadaceae</taxon>
        <taxon>Pseudoalteromonas</taxon>
    </lineage>
</organism>
<dbReference type="InterPro" id="IPR036890">
    <property type="entry name" value="HATPase_C_sf"/>
</dbReference>
<proteinExistence type="predicted"/>
<dbReference type="Proteomes" id="UP000307217">
    <property type="component" value="Unassembled WGS sequence"/>
</dbReference>
<dbReference type="SUPFAM" id="SSF55874">
    <property type="entry name" value="ATPase domain of HSP90 chaperone/DNA topoisomerase II/histidine kinase"/>
    <property type="match status" value="1"/>
</dbReference>
<sequence length="77" mass="8599">MIPPHLLYTVTTVTDQRLIIRCQDNGQGISPERIDKIVDPFCNISIEYGAIGLGLSIAYNIVHQHFKVTVKCSSELN</sequence>
<dbReference type="Proteomes" id="UP000307164">
    <property type="component" value="Unassembled WGS sequence"/>
</dbReference>
<dbReference type="PRINTS" id="PR00344">
    <property type="entry name" value="BCTRLSENSOR"/>
</dbReference>
<evidence type="ECO:0000313" key="5">
    <source>
        <dbReference type="EMBL" id="TMO78076.1"/>
    </source>
</evidence>
<comment type="catalytic activity">
    <reaction evidence="1">
        <text>ATP + protein L-histidine = ADP + protein N-phospho-L-histidine.</text>
        <dbReference type="EC" id="2.7.13.3"/>
    </reaction>
</comment>
<accession>A0A5S3VA76</accession>
<evidence type="ECO:0000259" key="3">
    <source>
        <dbReference type="Pfam" id="PF02518"/>
    </source>
</evidence>
<reference evidence="4" key="3">
    <citation type="submission" date="2019-09" db="EMBL/GenBank/DDBJ databases">
        <title>Co-occurence of chitin degradation, pigmentation and bioactivity in marine Pseudoalteromonas.</title>
        <authorList>
            <person name="Sonnenschein E.C."/>
            <person name="Bech P.K."/>
        </authorList>
    </citation>
    <scope>NUCLEOTIDE SEQUENCE</scope>
    <source>
        <strain evidence="4">S3790</strain>
    </source>
</reference>
<reference evidence="4 7" key="1">
    <citation type="submission" date="2018-01" db="EMBL/GenBank/DDBJ databases">
        <authorList>
            <person name="Paulsen S."/>
            <person name="Gram L.K."/>
        </authorList>
    </citation>
    <scope>NUCLEOTIDE SEQUENCE [LARGE SCALE GENOMIC DNA]</scope>
    <source>
        <strain evidence="4 7">S3790</strain>
        <strain evidence="5">S3895</strain>
    </source>
</reference>
<dbReference type="GO" id="GO:0004673">
    <property type="term" value="F:protein histidine kinase activity"/>
    <property type="evidence" value="ECO:0007669"/>
    <property type="project" value="UniProtKB-EC"/>
</dbReference>
<name>A0A5S3VA76_9GAMM</name>
<evidence type="ECO:0000256" key="2">
    <source>
        <dbReference type="ARBA" id="ARBA00012438"/>
    </source>
</evidence>
<evidence type="ECO:0000256" key="1">
    <source>
        <dbReference type="ARBA" id="ARBA00000085"/>
    </source>
</evidence>
<dbReference type="AlphaFoldDB" id="A0A5S3VA76"/>
<protein>
    <recommendedName>
        <fullName evidence="2">histidine kinase</fullName>
        <ecNumber evidence="2">2.7.13.3</ecNumber>
    </recommendedName>
</protein>
<dbReference type="InterPro" id="IPR003594">
    <property type="entry name" value="HATPase_dom"/>
</dbReference>
<dbReference type="EC" id="2.7.13.3" evidence="2"/>
<dbReference type="EMBL" id="PNBW01000017">
    <property type="protein sequence ID" value="TMO78076.1"/>
    <property type="molecule type" value="Genomic_DNA"/>
</dbReference>